<feature type="binding site" evidence="4">
    <location>
        <position position="342"/>
    </location>
    <ligand>
        <name>Mn(2+)</name>
        <dbReference type="ChEBI" id="CHEBI:29035"/>
        <label>1</label>
    </ligand>
</feature>
<evidence type="ECO:0000256" key="4">
    <source>
        <dbReference type="HAMAP-Rule" id="MF_00740"/>
    </source>
</evidence>
<reference evidence="7 8" key="1">
    <citation type="submission" date="2018-09" db="EMBL/GenBank/DDBJ databases">
        <title>Gemmobacter lutimaris sp. nov., a marine bacterium isolated from tidal flat.</title>
        <authorList>
            <person name="Lee D.W."/>
            <person name="Yoo Y."/>
            <person name="Kim J.-J."/>
            <person name="Kim B.S."/>
        </authorList>
    </citation>
    <scope>NUCLEOTIDE SEQUENCE [LARGE SCALE GENOMIC DNA]</scope>
    <source>
        <strain evidence="7 8">YJ-T1-11</strain>
    </source>
</reference>
<keyword evidence="2 4" id="KW-0479">Metal-binding</keyword>
<evidence type="ECO:0000256" key="1">
    <source>
        <dbReference type="ARBA" id="ARBA00010373"/>
    </source>
</evidence>
<dbReference type="GO" id="GO:0006018">
    <property type="term" value="P:2-deoxyribose 1-phosphate catabolic process"/>
    <property type="evidence" value="ECO:0007669"/>
    <property type="project" value="UniProtKB-UniRule"/>
</dbReference>
<dbReference type="PANTHER" id="PTHR21110:SF0">
    <property type="entry name" value="PHOSPHOPENTOMUTASE"/>
    <property type="match status" value="1"/>
</dbReference>
<feature type="binding site" evidence="4">
    <location>
        <position position="341"/>
    </location>
    <ligand>
        <name>Mn(2+)</name>
        <dbReference type="ChEBI" id="CHEBI:29035"/>
        <label>1</label>
    </ligand>
</feature>
<protein>
    <recommendedName>
        <fullName evidence="4 5">Phosphopentomutase</fullName>
        <ecNumber evidence="4 5">5.4.2.7</ecNumber>
    </recommendedName>
    <alternativeName>
        <fullName evidence="4">Phosphodeoxyribomutase</fullName>
    </alternativeName>
</protein>
<dbReference type="InterPro" id="IPR010045">
    <property type="entry name" value="DeoB"/>
</dbReference>
<dbReference type="SUPFAM" id="SSF53649">
    <property type="entry name" value="Alkaline phosphatase-like"/>
    <property type="match status" value="1"/>
</dbReference>
<dbReference type="HAMAP" id="MF_00740">
    <property type="entry name" value="Phosphopentomut"/>
    <property type="match status" value="1"/>
</dbReference>
<evidence type="ECO:0000313" key="8">
    <source>
        <dbReference type="Proteomes" id="UP000266649"/>
    </source>
</evidence>
<feature type="binding site" evidence="4">
    <location>
        <position position="305"/>
    </location>
    <ligand>
        <name>Mn(2+)</name>
        <dbReference type="ChEBI" id="CHEBI:29035"/>
        <label>2</label>
    </ligand>
</feature>
<dbReference type="RefSeq" id="WP_119134854.1">
    <property type="nucleotide sequence ID" value="NZ_QXXQ01000005.1"/>
</dbReference>
<comment type="pathway">
    <text evidence="4">Carbohydrate degradation; 2-deoxy-D-ribose 1-phosphate degradation; D-glyceraldehyde 3-phosphate and acetaldehyde from 2-deoxy-alpha-D-ribose 1-phosphate: step 1/2.</text>
</comment>
<keyword evidence="4" id="KW-0963">Cytoplasm</keyword>
<comment type="catalytic activity">
    <reaction evidence="4">
        <text>alpha-D-ribose 1-phosphate = D-ribose 5-phosphate</text>
        <dbReference type="Rhea" id="RHEA:18793"/>
        <dbReference type="ChEBI" id="CHEBI:57720"/>
        <dbReference type="ChEBI" id="CHEBI:78346"/>
        <dbReference type="EC" id="5.4.2.7"/>
    </reaction>
</comment>
<sequence length="398" mass="42097">MSRAFLVVMDSLGIGGAPDAAAFGDEGANTVAHIAEACAAGRAEQGRSGPLRMPVLDALGLGAALQLASDARVPGLGAVPTGLWGAATEVSHGKDTPSGHWELAGVPVPWDWSYFPETVPAFPQDLVAEVCRLAGTDGILGNCHASGTEIIDRLGAEHMRSGWPICYTSADSVFQIAAHEESFGLDRLIALCEGLAPLLHARRVGRVIARPFVGQPGSFSRTANRRDFAIAPPAPTLLDWVQDAGRPTHAIGKIGDIFSHRGIGKLHKGKDDAALFDHLDRLADEAEPGSLIFANFVEFDSLYGHRRDVSGYARALEWFDARAGGFLARLRPGDMVLFTADHGNDPTWRGTEHTRERVPVLIAGRGAGSLGLCAFADVAASIATHLDIPAQGPGRSFL</sequence>
<comment type="function">
    <text evidence="4">Isomerase that catalyzes the conversion of deoxy-ribose 1-phosphate (dRib-1-P) and ribose 1-phosphate (Rib-1-P) to deoxy-ribose 5-phosphate (dRib-5-P) and ribose 5-phosphate (Rib-5-P), respectively.</text>
</comment>
<proteinExistence type="inferred from homology"/>
<dbReference type="Gene3D" id="3.40.720.10">
    <property type="entry name" value="Alkaline Phosphatase, subunit A"/>
    <property type="match status" value="1"/>
</dbReference>
<dbReference type="GO" id="GO:0008973">
    <property type="term" value="F:phosphopentomutase activity"/>
    <property type="evidence" value="ECO:0007669"/>
    <property type="project" value="UniProtKB-UniRule"/>
</dbReference>
<evidence type="ECO:0000256" key="2">
    <source>
        <dbReference type="ARBA" id="ARBA00022723"/>
    </source>
</evidence>
<dbReference type="UniPathway" id="UPA00087">
    <property type="reaction ID" value="UER00173"/>
</dbReference>
<dbReference type="NCBIfam" id="TIGR01696">
    <property type="entry name" value="deoB"/>
    <property type="match status" value="1"/>
</dbReference>
<comment type="cofactor">
    <cofactor evidence="4">
        <name>Mn(2+)</name>
        <dbReference type="ChEBI" id="CHEBI:29035"/>
    </cofactor>
    <text evidence="4">Binds 2 manganese ions.</text>
</comment>
<dbReference type="InterPro" id="IPR024052">
    <property type="entry name" value="Phosphopentomutase_DeoB_cap_sf"/>
</dbReference>
<name>A0A398BWX0_9RHOB</name>
<dbReference type="PIRSF" id="PIRSF001491">
    <property type="entry name" value="Ppentomutase"/>
    <property type="match status" value="1"/>
</dbReference>
<keyword evidence="3 4" id="KW-0464">Manganese</keyword>
<dbReference type="NCBIfam" id="NF003766">
    <property type="entry name" value="PRK05362.1"/>
    <property type="match status" value="1"/>
</dbReference>
<dbReference type="GO" id="GO:0009117">
    <property type="term" value="P:nucleotide metabolic process"/>
    <property type="evidence" value="ECO:0007669"/>
    <property type="project" value="UniProtKB-UniRule"/>
</dbReference>
<evidence type="ECO:0000313" key="7">
    <source>
        <dbReference type="EMBL" id="RID91793.1"/>
    </source>
</evidence>
<keyword evidence="8" id="KW-1185">Reference proteome</keyword>
<evidence type="ECO:0000259" key="6">
    <source>
        <dbReference type="Pfam" id="PF01676"/>
    </source>
</evidence>
<keyword evidence="4 7" id="KW-0413">Isomerase</keyword>
<feature type="binding site" evidence="4">
    <location>
        <position position="10"/>
    </location>
    <ligand>
        <name>Mn(2+)</name>
        <dbReference type="ChEBI" id="CHEBI:29035"/>
        <label>1</label>
    </ligand>
</feature>
<dbReference type="Proteomes" id="UP000266649">
    <property type="component" value="Unassembled WGS sequence"/>
</dbReference>
<feature type="binding site" evidence="4">
    <location>
        <position position="300"/>
    </location>
    <ligand>
        <name>Mn(2+)</name>
        <dbReference type="ChEBI" id="CHEBI:29035"/>
        <label>2</label>
    </ligand>
</feature>
<dbReference type="GO" id="GO:0005829">
    <property type="term" value="C:cytosol"/>
    <property type="evidence" value="ECO:0007669"/>
    <property type="project" value="TreeGrafter"/>
</dbReference>
<dbReference type="EMBL" id="QXXQ01000005">
    <property type="protein sequence ID" value="RID91793.1"/>
    <property type="molecule type" value="Genomic_DNA"/>
</dbReference>
<dbReference type="Gene3D" id="3.30.70.1250">
    <property type="entry name" value="Phosphopentomutase"/>
    <property type="match status" value="1"/>
</dbReference>
<dbReference type="GO" id="GO:0030145">
    <property type="term" value="F:manganese ion binding"/>
    <property type="evidence" value="ECO:0007669"/>
    <property type="project" value="UniProtKB-UniRule"/>
</dbReference>
<organism evidence="7 8">
    <name type="scientific">Gemmobacter lutimaris</name>
    <dbReference type="NCBI Taxonomy" id="2306023"/>
    <lineage>
        <taxon>Bacteria</taxon>
        <taxon>Pseudomonadati</taxon>
        <taxon>Pseudomonadota</taxon>
        <taxon>Alphaproteobacteria</taxon>
        <taxon>Rhodobacterales</taxon>
        <taxon>Paracoccaceae</taxon>
        <taxon>Gemmobacter</taxon>
    </lineage>
</organism>
<feature type="binding site" evidence="4">
    <location>
        <position position="353"/>
    </location>
    <ligand>
        <name>Mn(2+)</name>
        <dbReference type="ChEBI" id="CHEBI:29035"/>
        <label>2</label>
    </ligand>
</feature>
<dbReference type="OrthoDB" id="9769930at2"/>
<dbReference type="InterPro" id="IPR017850">
    <property type="entry name" value="Alkaline_phosphatase_core_sf"/>
</dbReference>
<comment type="similarity">
    <text evidence="1 4">Belongs to the phosphopentomutase family.</text>
</comment>
<comment type="catalytic activity">
    <reaction evidence="4">
        <text>2-deoxy-alpha-D-ribose 1-phosphate = 2-deoxy-D-ribose 5-phosphate</text>
        <dbReference type="Rhea" id="RHEA:27658"/>
        <dbReference type="ChEBI" id="CHEBI:57259"/>
        <dbReference type="ChEBI" id="CHEBI:62877"/>
        <dbReference type="EC" id="5.4.2.7"/>
    </reaction>
</comment>
<dbReference type="GO" id="GO:0043094">
    <property type="term" value="P:metabolic compound salvage"/>
    <property type="evidence" value="ECO:0007669"/>
    <property type="project" value="UniProtKB-UniRule"/>
</dbReference>
<dbReference type="EC" id="5.4.2.7" evidence="4 5"/>
<comment type="caution">
    <text evidence="7">The sequence shown here is derived from an EMBL/GenBank/DDBJ whole genome shotgun (WGS) entry which is preliminary data.</text>
</comment>
<dbReference type="SUPFAM" id="SSF143856">
    <property type="entry name" value="DeoB insert domain-like"/>
    <property type="match status" value="1"/>
</dbReference>
<gene>
    <name evidence="4" type="primary">deoB</name>
    <name evidence="7" type="ORF">D2N39_11150</name>
</gene>
<evidence type="ECO:0000256" key="3">
    <source>
        <dbReference type="ARBA" id="ARBA00023211"/>
    </source>
</evidence>
<dbReference type="CDD" id="cd16009">
    <property type="entry name" value="PPM"/>
    <property type="match status" value="1"/>
</dbReference>
<dbReference type="InterPro" id="IPR006124">
    <property type="entry name" value="Metalloenzyme"/>
</dbReference>
<dbReference type="PANTHER" id="PTHR21110">
    <property type="entry name" value="PHOSPHOPENTOMUTASE"/>
    <property type="match status" value="1"/>
</dbReference>
<dbReference type="GO" id="GO:0000287">
    <property type="term" value="F:magnesium ion binding"/>
    <property type="evidence" value="ECO:0007669"/>
    <property type="project" value="UniProtKB-UniRule"/>
</dbReference>
<evidence type="ECO:0000256" key="5">
    <source>
        <dbReference type="NCBIfam" id="TIGR01696"/>
    </source>
</evidence>
<feature type="domain" description="Metalloenzyme" evidence="6">
    <location>
        <begin position="3"/>
        <end position="388"/>
    </location>
</feature>
<dbReference type="Pfam" id="PF01676">
    <property type="entry name" value="Metalloenzyme"/>
    <property type="match status" value="1"/>
</dbReference>
<accession>A0A398BWX0</accession>
<comment type="subcellular location">
    <subcellularLocation>
        <location evidence="4">Cytoplasm</location>
    </subcellularLocation>
</comment>
<dbReference type="AlphaFoldDB" id="A0A398BWX0"/>
<dbReference type="GO" id="GO:0006015">
    <property type="term" value="P:5-phosphoribose 1-diphosphate biosynthetic process"/>
    <property type="evidence" value="ECO:0007669"/>
    <property type="project" value="UniProtKB-UniPathway"/>
</dbReference>